<keyword evidence="5" id="KW-1185">Reference proteome</keyword>
<dbReference type="EMBL" id="MSIF01000011">
    <property type="protein sequence ID" value="OLF08757.1"/>
    <property type="molecule type" value="Genomic_DNA"/>
</dbReference>
<evidence type="ECO:0000313" key="5">
    <source>
        <dbReference type="Proteomes" id="UP000185696"/>
    </source>
</evidence>
<gene>
    <name evidence="4" type="ORF">BLA60_22370</name>
</gene>
<evidence type="ECO:0000259" key="3">
    <source>
        <dbReference type="Pfam" id="PF10756"/>
    </source>
</evidence>
<keyword evidence="2" id="KW-0472">Membrane</keyword>
<dbReference type="Proteomes" id="UP000185696">
    <property type="component" value="Unassembled WGS sequence"/>
</dbReference>
<dbReference type="OrthoDB" id="5194605at2"/>
<dbReference type="Pfam" id="PF10756">
    <property type="entry name" value="bPH_6"/>
    <property type="match status" value="1"/>
</dbReference>
<accession>A0A7Z1AX65</accession>
<dbReference type="InterPro" id="IPR019692">
    <property type="entry name" value="CFP-6_PH"/>
</dbReference>
<evidence type="ECO:0000313" key="4">
    <source>
        <dbReference type="EMBL" id="OLF08757.1"/>
    </source>
</evidence>
<dbReference type="AlphaFoldDB" id="A0A7Z1AX65"/>
<feature type="transmembrane region" description="Helical" evidence="2">
    <location>
        <begin position="48"/>
        <end position="66"/>
    </location>
</feature>
<sequence>MGSGKMGEVTPTQQQTPSRLVFRTPATAVLGALLFIVTATPFAAASPWLLLTYLLPVVAIVAVLRLRTTATADGLVARTMFARHDLPWSDIRALRVSERSWVRAVLASGKEQPLPSVRTRHLPALAMISGGRLDDPSEPPAASDEPQEPADEPPAEKAVSADET</sequence>
<evidence type="ECO:0000256" key="1">
    <source>
        <dbReference type="SAM" id="MobiDB-lite"/>
    </source>
</evidence>
<keyword evidence="2" id="KW-1133">Transmembrane helix</keyword>
<reference evidence="4 5" key="1">
    <citation type="submission" date="2016-12" db="EMBL/GenBank/DDBJ databases">
        <title>The draft genome sequence of Actinophytocola xinjiangensis.</title>
        <authorList>
            <person name="Wang W."/>
            <person name="Yuan L."/>
        </authorList>
    </citation>
    <scope>NUCLEOTIDE SEQUENCE [LARGE SCALE GENOMIC DNA]</scope>
    <source>
        <strain evidence="4 5">CGMCC 4.4663</strain>
    </source>
</reference>
<comment type="caution">
    <text evidence="4">The sequence shown here is derived from an EMBL/GenBank/DDBJ whole genome shotgun (WGS) entry which is preliminary data.</text>
</comment>
<feature type="region of interest" description="Disordered" evidence="1">
    <location>
        <begin position="128"/>
        <end position="164"/>
    </location>
</feature>
<evidence type="ECO:0000256" key="2">
    <source>
        <dbReference type="SAM" id="Phobius"/>
    </source>
</evidence>
<feature type="transmembrane region" description="Helical" evidence="2">
    <location>
        <begin position="20"/>
        <end position="42"/>
    </location>
</feature>
<name>A0A7Z1AX65_9PSEU</name>
<organism evidence="4 5">
    <name type="scientific">Actinophytocola xinjiangensis</name>
    <dbReference type="NCBI Taxonomy" id="485602"/>
    <lineage>
        <taxon>Bacteria</taxon>
        <taxon>Bacillati</taxon>
        <taxon>Actinomycetota</taxon>
        <taxon>Actinomycetes</taxon>
        <taxon>Pseudonocardiales</taxon>
        <taxon>Pseudonocardiaceae</taxon>
    </lineage>
</organism>
<keyword evidence="2" id="KW-0812">Transmembrane</keyword>
<proteinExistence type="predicted"/>
<protein>
    <recommendedName>
        <fullName evidence="3">Low molecular weight protein antigen 6 PH domain-containing protein</fullName>
    </recommendedName>
</protein>
<feature type="domain" description="Low molecular weight protein antigen 6 PH" evidence="3">
    <location>
        <begin position="65"/>
        <end position="134"/>
    </location>
</feature>